<dbReference type="Proteomes" id="UP001362999">
    <property type="component" value="Unassembled WGS sequence"/>
</dbReference>
<accession>A0AAW0E751</accession>
<feature type="non-terminal residue" evidence="1">
    <location>
        <position position="1"/>
    </location>
</feature>
<dbReference type="EMBL" id="JAWWNJ010000003">
    <property type="protein sequence ID" value="KAK7059394.1"/>
    <property type="molecule type" value="Genomic_DNA"/>
</dbReference>
<comment type="caution">
    <text evidence="1">The sequence shown here is derived from an EMBL/GenBank/DDBJ whole genome shotgun (WGS) entry which is preliminary data.</text>
</comment>
<keyword evidence="2" id="KW-1185">Reference proteome</keyword>
<dbReference type="AlphaFoldDB" id="A0AAW0E751"/>
<evidence type="ECO:0000313" key="1">
    <source>
        <dbReference type="EMBL" id="KAK7059394.1"/>
    </source>
</evidence>
<organism evidence="1 2">
    <name type="scientific">Favolaschia claudopus</name>
    <dbReference type="NCBI Taxonomy" id="2862362"/>
    <lineage>
        <taxon>Eukaryota</taxon>
        <taxon>Fungi</taxon>
        <taxon>Dikarya</taxon>
        <taxon>Basidiomycota</taxon>
        <taxon>Agaricomycotina</taxon>
        <taxon>Agaricomycetes</taxon>
        <taxon>Agaricomycetidae</taxon>
        <taxon>Agaricales</taxon>
        <taxon>Marasmiineae</taxon>
        <taxon>Mycenaceae</taxon>
        <taxon>Favolaschia</taxon>
    </lineage>
</organism>
<name>A0AAW0E751_9AGAR</name>
<feature type="non-terminal residue" evidence="1">
    <location>
        <position position="89"/>
    </location>
</feature>
<protein>
    <submittedName>
        <fullName evidence="1">Uncharacterized protein</fullName>
    </submittedName>
</protein>
<reference evidence="1 2" key="1">
    <citation type="journal article" date="2024" name="J Genomics">
        <title>Draft genome sequencing and assembly of Favolaschia claudopus CIRM-BRFM 2984 isolated from oak limbs.</title>
        <authorList>
            <person name="Navarro D."/>
            <person name="Drula E."/>
            <person name="Chaduli D."/>
            <person name="Cazenave R."/>
            <person name="Ahrendt S."/>
            <person name="Wang J."/>
            <person name="Lipzen A."/>
            <person name="Daum C."/>
            <person name="Barry K."/>
            <person name="Grigoriev I.V."/>
            <person name="Favel A."/>
            <person name="Rosso M.N."/>
            <person name="Martin F."/>
        </authorList>
    </citation>
    <scope>NUCLEOTIDE SEQUENCE [LARGE SCALE GENOMIC DNA]</scope>
    <source>
        <strain evidence="1 2">CIRM-BRFM 2984</strain>
    </source>
</reference>
<proteinExistence type="predicted"/>
<evidence type="ECO:0000313" key="2">
    <source>
        <dbReference type="Proteomes" id="UP001362999"/>
    </source>
</evidence>
<sequence>WGLSADAQLKKRGQQTGINWHKHQESYLQYLLEGLRQRSKPVMELFRVWDAELFPDNTESSLGVAGVVKDGELDAALDALRSADVEEED</sequence>
<gene>
    <name evidence="1" type="ORF">R3P38DRAFT_2476155</name>
</gene>